<dbReference type="GeneID" id="28901780"/>
<feature type="compositionally biased region" description="Polar residues" evidence="1">
    <location>
        <begin position="103"/>
        <end position="113"/>
    </location>
</feature>
<name>A0A164ZM31_XYLHT</name>
<sequence>MSNFNFFAHGWDPKLAGNTRPRRRRGRRPAPVTASNMNAGRAPIGTPMRLPINSNYSHNTTHQASSPEQSRKPENEDPLPAGRIPSYQVQTEAFLSAIQASIHQPTADPHTSPSASNTSFAARARAAELSAARARQARMASKNPEVSPLGSIPLNSLTKFKPSSRSRTRAWKPLNLDGLEGVQRPSTSNSTTSTLAPSPERSSSKLSSMVQSSGTETITDTVPFMRKPTSVQEAVARGNLALGYQGSVPSNTSHNAGMLTQYSSSQNNPTSQFVPDNVASNYQGSPSIFKASRGVSAAGGFGGAAMPNSFQSPSQVQAYSFSSGGFPVATRYGYTRNQQHGFQPALPFFNQMADDPFIGQSPYAASLEMGVASNSFQNTSTVQGGGSWDTTMGIGLDISTVQPPPGFGNHGPKTEDSTIEPYTPTMALAERARHAETESSSEKREKLLRTLKIIAESGRARGSASARTVLYDPLKEPSADDIGIEALSLAEPVQTTATPQNDIASARGSCGPIGSSEPLPWKDRLADIHTENPFGINQTIHNQVVFGEHVNESNPFAVYLKQPVLREEELNAGNLERLQRVDDWFHQDNRFPSEVRSGLNLAGESDELLRGQYKQQSQGLNHENSSREGQAFTTKKGSAFGAVGSGRPSSKSAASSVTLGEEQPQRIEQRALSTGKTGMEKLFNAALGTLQGYVSQPPEVQAGKFGSFARVPEWCIDRSPNGASSFFGEDWGAPPQRIGRDPRYRLFGHDARYNLYEDAERRLGSDGYGRRYR</sequence>
<dbReference type="RefSeq" id="XP_018184819.1">
    <property type="nucleotide sequence ID" value="XM_018336643.1"/>
</dbReference>
<evidence type="ECO:0000313" key="3">
    <source>
        <dbReference type="Proteomes" id="UP000076632"/>
    </source>
</evidence>
<dbReference type="Proteomes" id="UP000076632">
    <property type="component" value="Unassembled WGS sequence"/>
</dbReference>
<proteinExistence type="predicted"/>
<accession>A0A164ZM31</accession>
<dbReference type="OrthoDB" id="10251048at2759"/>
<feature type="compositionally biased region" description="Polar residues" evidence="1">
    <location>
        <begin position="184"/>
        <end position="196"/>
    </location>
</feature>
<evidence type="ECO:0000313" key="2">
    <source>
        <dbReference type="EMBL" id="KZF19264.1"/>
    </source>
</evidence>
<feature type="compositionally biased region" description="Low complexity" evidence="1">
    <location>
        <begin position="198"/>
        <end position="213"/>
    </location>
</feature>
<dbReference type="AlphaFoldDB" id="A0A164ZM31"/>
<keyword evidence="3" id="KW-1185">Reference proteome</keyword>
<dbReference type="EMBL" id="KV407467">
    <property type="protein sequence ID" value="KZF19264.1"/>
    <property type="molecule type" value="Genomic_DNA"/>
</dbReference>
<protein>
    <submittedName>
        <fullName evidence="2">Uncharacterized protein</fullName>
    </submittedName>
</protein>
<dbReference type="InParanoid" id="A0A164ZM31"/>
<feature type="region of interest" description="Disordered" evidence="1">
    <location>
        <begin position="9"/>
        <end position="83"/>
    </location>
</feature>
<feature type="compositionally biased region" description="Polar residues" evidence="1">
    <location>
        <begin position="52"/>
        <end position="68"/>
    </location>
</feature>
<evidence type="ECO:0000256" key="1">
    <source>
        <dbReference type="SAM" id="MobiDB-lite"/>
    </source>
</evidence>
<reference evidence="2 3" key="1">
    <citation type="journal article" date="2016" name="Fungal Biol.">
        <title>The genome of Xylona heveae provides a window into fungal endophytism.</title>
        <authorList>
            <person name="Gazis R."/>
            <person name="Kuo A."/>
            <person name="Riley R."/>
            <person name="LaButti K."/>
            <person name="Lipzen A."/>
            <person name="Lin J."/>
            <person name="Amirebrahimi M."/>
            <person name="Hesse C.N."/>
            <person name="Spatafora J.W."/>
            <person name="Henrissat B."/>
            <person name="Hainaut M."/>
            <person name="Grigoriev I.V."/>
            <person name="Hibbett D.S."/>
        </authorList>
    </citation>
    <scope>NUCLEOTIDE SEQUENCE [LARGE SCALE GENOMIC DNA]</scope>
    <source>
        <strain evidence="2 3">TC161</strain>
    </source>
</reference>
<gene>
    <name evidence="2" type="ORF">L228DRAFT_49645</name>
</gene>
<feature type="region of interest" description="Disordered" evidence="1">
    <location>
        <begin position="638"/>
        <end position="665"/>
    </location>
</feature>
<feature type="region of interest" description="Disordered" evidence="1">
    <location>
        <begin position="103"/>
        <end position="215"/>
    </location>
</feature>
<organism evidence="2 3">
    <name type="scientific">Xylona heveae (strain CBS 132557 / TC161)</name>
    <dbReference type="NCBI Taxonomy" id="1328760"/>
    <lineage>
        <taxon>Eukaryota</taxon>
        <taxon>Fungi</taxon>
        <taxon>Dikarya</taxon>
        <taxon>Ascomycota</taxon>
        <taxon>Pezizomycotina</taxon>
        <taxon>Xylonomycetes</taxon>
        <taxon>Xylonales</taxon>
        <taxon>Xylonaceae</taxon>
        <taxon>Xylona</taxon>
    </lineage>
</organism>
<feature type="compositionally biased region" description="Low complexity" evidence="1">
    <location>
        <begin position="114"/>
        <end position="140"/>
    </location>
</feature>